<comment type="function">
    <text evidence="9">Phosphorylase is an important allosteric enzyme in carbohydrate metabolism. Enzymes from different sources differ in their regulatory mechanisms and in their natural substrates. However, all known phosphorylases share catalytic and structural properties.</text>
</comment>
<reference evidence="10 11" key="1">
    <citation type="submission" date="2023-04" db="EMBL/GenBank/DDBJ databases">
        <title>A novel bacteria isolated from coastal sediment.</title>
        <authorList>
            <person name="Liu X.-J."/>
            <person name="Du Z.-J."/>
        </authorList>
    </citation>
    <scope>NUCLEOTIDE SEQUENCE [LARGE SCALE GENOMIC DNA]</scope>
    <source>
        <strain evidence="10 11">SDUM461004</strain>
    </source>
</reference>
<organism evidence="10 11">
    <name type="scientific">Thalassobacterium sedimentorum</name>
    <dbReference type="NCBI Taxonomy" id="3041258"/>
    <lineage>
        <taxon>Bacteria</taxon>
        <taxon>Pseudomonadati</taxon>
        <taxon>Verrucomicrobiota</taxon>
        <taxon>Opitutia</taxon>
        <taxon>Puniceicoccales</taxon>
        <taxon>Coraliomargaritaceae</taxon>
        <taxon>Thalassobacterium</taxon>
    </lineage>
</organism>
<name>A0ABU1AKE1_9BACT</name>
<evidence type="ECO:0000256" key="5">
    <source>
        <dbReference type="ARBA" id="ARBA00022676"/>
    </source>
</evidence>
<keyword evidence="5" id="KW-0328">Glycosyltransferase</keyword>
<comment type="caution">
    <text evidence="10">The sequence shown here is derived from an EMBL/GenBank/DDBJ whole genome shotgun (WGS) entry which is preliminary data.</text>
</comment>
<dbReference type="NCBIfam" id="TIGR02094">
    <property type="entry name" value="more_P_ylases"/>
    <property type="match status" value="1"/>
</dbReference>
<comment type="catalytic activity">
    <reaction evidence="1">
        <text>[(1-&gt;4)-alpha-D-glucosyl](n) + phosphate = [(1-&gt;4)-alpha-D-glucosyl](n-1) + alpha-D-glucose 1-phosphate</text>
        <dbReference type="Rhea" id="RHEA:41732"/>
        <dbReference type="Rhea" id="RHEA-COMP:9584"/>
        <dbReference type="Rhea" id="RHEA-COMP:9586"/>
        <dbReference type="ChEBI" id="CHEBI:15444"/>
        <dbReference type="ChEBI" id="CHEBI:43474"/>
        <dbReference type="ChEBI" id="CHEBI:58601"/>
        <dbReference type="EC" id="2.4.1.1"/>
    </reaction>
</comment>
<evidence type="ECO:0000256" key="7">
    <source>
        <dbReference type="ARBA" id="ARBA00022898"/>
    </source>
</evidence>
<dbReference type="EC" id="2.4.1.1" evidence="4"/>
<evidence type="ECO:0000256" key="4">
    <source>
        <dbReference type="ARBA" id="ARBA00012591"/>
    </source>
</evidence>
<evidence type="ECO:0000256" key="2">
    <source>
        <dbReference type="ARBA" id="ARBA00001933"/>
    </source>
</evidence>
<evidence type="ECO:0000256" key="1">
    <source>
        <dbReference type="ARBA" id="ARBA00001275"/>
    </source>
</evidence>
<dbReference type="RefSeq" id="WP_308985741.1">
    <property type="nucleotide sequence ID" value="NZ_JARXIC010000021.1"/>
</dbReference>
<dbReference type="SUPFAM" id="SSF53756">
    <property type="entry name" value="UDP-Glycosyltransferase/glycogen phosphorylase"/>
    <property type="match status" value="1"/>
</dbReference>
<keyword evidence="7" id="KW-0663">Pyridoxal phosphate</keyword>
<evidence type="ECO:0000256" key="9">
    <source>
        <dbReference type="ARBA" id="ARBA00025174"/>
    </source>
</evidence>
<accession>A0ABU1AKE1</accession>
<dbReference type="InterPro" id="IPR052182">
    <property type="entry name" value="Glycogen/Maltodextrin_Phosph"/>
</dbReference>
<evidence type="ECO:0000256" key="3">
    <source>
        <dbReference type="ARBA" id="ARBA00006047"/>
    </source>
</evidence>
<dbReference type="InterPro" id="IPR000811">
    <property type="entry name" value="Glyco_trans_35"/>
</dbReference>
<gene>
    <name evidence="10" type="primary">glgP</name>
    <name evidence="10" type="ORF">QEH59_12670</name>
</gene>
<comment type="similarity">
    <text evidence="3">Belongs to the glycogen phosphorylase family.</text>
</comment>
<proteinExistence type="inferred from homology"/>
<sequence>MNETKPQQTIAYFSMEIALESKLPTYSGGLGILAGDTIRSAADLKLPMVAVSLVHRQGYFAQTLDADGGQTESPVVWDVAKSCRELSPRIQIEIEGRSVHVRAWQYTVEGIGGHEVPVILLDTGLPENFDWDRTLTDHLYGGDSQYRLCQEIVLGIGGVRMLRALGHHDVARFHMNEGHAALLGLELLDERARWFQRERFDHDDVEAIKKQCVFTTHTPVPAGHDKFPLDQVRSTLGRDDIFDIHEVFCCENELNMTYLALNLSHYVNGVAKKHGEVSREMLQPKDASHHYQIDHITNGVHLGTWASPSFADLFDRHIPGWREDNASLRAALNIPEEAVWQAHQAAKARAIKEVNRRTVAGFDLDTFTIGFARRAATYKRAELLLTAPEKLKQIASRVGPLQIIYGGKAHPKDEAGKQTIRKIVQTSEALGPDVRLVYLEDYDWELGAILTAGVDVWLNTPMPPLEASGTSGMKAALNGVPNLSVLDGWWIEGCIEGVTGWAIDGLAKGKKSKNRTPLDAKSLYQKLEKVVLPTYYGQRDDWLRVMRHAIALNAPHFNTQRMVQQYVVKAYFE</sequence>
<evidence type="ECO:0000313" key="11">
    <source>
        <dbReference type="Proteomes" id="UP001243717"/>
    </source>
</evidence>
<comment type="cofactor">
    <cofactor evidence="2">
        <name>pyridoxal 5'-phosphate</name>
        <dbReference type="ChEBI" id="CHEBI:597326"/>
    </cofactor>
</comment>
<evidence type="ECO:0000256" key="8">
    <source>
        <dbReference type="ARBA" id="ARBA00023277"/>
    </source>
</evidence>
<dbReference type="Pfam" id="PF00343">
    <property type="entry name" value="Phosphorylase"/>
    <property type="match status" value="1"/>
</dbReference>
<dbReference type="InterPro" id="IPR011834">
    <property type="entry name" value="Agluc_phsphrylas"/>
</dbReference>
<dbReference type="InterPro" id="IPR035090">
    <property type="entry name" value="Pyridoxal_P_attach_site"/>
</dbReference>
<keyword evidence="6" id="KW-0808">Transferase</keyword>
<dbReference type="PANTHER" id="PTHR42655:SF1">
    <property type="entry name" value="GLYCOGEN PHOSPHORYLASE"/>
    <property type="match status" value="1"/>
</dbReference>
<dbReference type="PANTHER" id="PTHR42655">
    <property type="entry name" value="GLYCOGEN PHOSPHORYLASE"/>
    <property type="match status" value="1"/>
</dbReference>
<keyword evidence="11" id="KW-1185">Reference proteome</keyword>
<dbReference type="PROSITE" id="PS00102">
    <property type="entry name" value="PHOSPHORYLASE"/>
    <property type="match status" value="1"/>
</dbReference>
<protein>
    <recommendedName>
        <fullName evidence="4">glycogen phosphorylase</fullName>
        <ecNumber evidence="4">2.4.1.1</ecNumber>
    </recommendedName>
</protein>
<evidence type="ECO:0000256" key="6">
    <source>
        <dbReference type="ARBA" id="ARBA00022679"/>
    </source>
</evidence>
<dbReference type="Gene3D" id="3.40.50.2000">
    <property type="entry name" value="Glycogen Phosphorylase B"/>
    <property type="match status" value="3"/>
</dbReference>
<dbReference type="EMBL" id="JARXIC010000021">
    <property type="protein sequence ID" value="MDQ8195285.1"/>
    <property type="molecule type" value="Genomic_DNA"/>
</dbReference>
<dbReference type="Proteomes" id="UP001243717">
    <property type="component" value="Unassembled WGS sequence"/>
</dbReference>
<evidence type="ECO:0000313" key="10">
    <source>
        <dbReference type="EMBL" id="MDQ8195285.1"/>
    </source>
</evidence>
<keyword evidence="8" id="KW-0119">Carbohydrate metabolism</keyword>